<organism evidence="2 3">
    <name type="scientific">Carex littledalei</name>
    <dbReference type="NCBI Taxonomy" id="544730"/>
    <lineage>
        <taxon>Eukaryota</taxon>
        <taxon>Viridiplantae</taxon>
        <taxon>Streptophyta</taxon>
        <taxon>Embryophyta</taxon>
        <taxon>Tracheophyta</taxon>
        <taxon>Spermatophyta</taxon>
        <taxon>Magnoliopsida</taxon>
        <taxon>Liliopsida</taxon>
        <taxon>Poales</taxon>
        <taxon>Cyperaceae</taxon>
        <taxon>Cyperoideae</taxon>
        <taxon>Cariceae</taxon>
        <taxon>Carex</taxon>
        <taxon>Carex subgen. Euthyceras</taxon>
    </lineage>
</organism>
<evidence type="ECO:0000313" key="3">
    <source>
        <dbReference type="Proteomes" id="UP000623129"/>
    </source>
</evidence>
<dbReference type="EMBL" id="SWLB01000012">
    <property type="protein sequence ID" value="KAF3331827.1"/>
    <property type="molecule type" value="Genomic_DNA"/>
</dbReference>
<feature type="chain" id="PRO_5032408795" evidence="1">
    <location>
        <begin position="29"/>
        <end position="106"/>
    </location>
</feature>
<protein>
    <submittedName>
        <fullName evidence="2">Uncharacterized protein</fullName>
    </submittedName>
</protein>
<evidence type="ECO:0000256" key="1">
    <source>
        <dbReference type="SAM" id="SignalP"/>
    </source>
</evidence>
<sequence length="106" mass="12183">MQVSQGKLFLMPLLQWPQLICSWSYCACLNCLFSELESFSSEAQSSIQQQVMRRTQETTICRTSIQKVTNKDLALNYSMDGSKIQLRRLWDNGVIGDDYLVSTLYS</sequence>
<gene>
    <name evidence="2" type="ORF">FCM35_KLT03233</name>
</gene>
<dbReference type="AlphaFoldDB" id="A0A833VB44"/>
<keyword evidence="1" id="KW-0732">Signal</keyword>
<comment type="caution">
    <text evidence="2">The sequence shown here is derived from an EMBL/GenBank/DDBJ whole genome shotgun (WGS) entry which is preliminary data.</text>
</comment>
<keyword evidence="3" id="KW-1185">Reference proteome</keyword>
<accession>A0A833VB44</accession>
<reference evidence="2" key="1">
    <citation type="submission" date="2020-01" db="EMBL/GenBank/DDBJ databases">
        <title>Genome sequence of Kobresia littledalei, the first chromosome-level genome in the family Cyperaceae.</title>
        <authorList>
            <person name="Qu G."/>
        </authorList>
    </citation>
    <scope>NUCLEOTIDE SEQUENCE</scope>
    <source>
        <strain evidence="2">C.B.Clarke</strain>
        <tissue evidence="2">Leaf</tissue>
    </source>
</reference>
<evidence type="ECO:0000313" key="2">
    <source>
        <dbReference type="EMBL" id="KAF3331827.1"/>
    </source>
</evidence>
<feature type="signal peptide" evidence="1">
    <location>
        <begin position="1"/>
        <end position="28"/>
    </location>
</feature>
<proteinExistence type="predicted"/>
<name>A0A833VB44_9POAL</name>
<dbReference type="Proteomes" id="UP000623129">
    <property type="component" value="Unassembled WGS sequence"/>
</dbReference>